<dbReference type="InterPro" id="IPR003689">
    <property type="entry name" value="ZIP"/>
</dbReference>
<evidence type="ECO:0000256" key="7">
    <source>
        <dbReference type="ARBA" id="ARBA00023136"/>
    </source>
</evidence>
<dbReference type="GO" id="GO:0000006">
    <property type="term" value="F:high-affinity zinc transmembrane transporter activity"/>
    <property type="evidence" value="ECO:0007669"/>
    <property type="project" value="TreeGrafter"/>
</dbReference>
<keyword evidence="10" id="KW-1185">Reference proteome</keyword>
<dbReference type="PANTHER" id="PTHR11040">
    <property type="entry name" value="ZINC/IRON TRANSPORTER"/>
    <property type="match status" value="1"/>
</dbReference>
<sequence length="388" mass="42887">MASLTPDKMSFDPASVDLTTASKEEVLCYFAVSENDYNGHLGARISSIFVILFVSSAFTVFPVLSKRVPNWKISEGVYLFARYFGTGVIIATAFIHLLDPAYKRIGPRTCVGESGYWAEYSWCAAIVLASVVVVFLVDLAAEVYMEHKYGVHRDEGATNVFISHEHQDVQPPRQVTVTPKDEECTERSSQGDSVTAERSFRQQIAAFLFLEFGIIFHSVIIGLNLGVTGSEFATLYPVLVFHRSFEGLGIGARMSAIQFGRHTWLPWILCAAYGLTTPISIAIGLGVHTTYTPGSKVSLIIQGVLNAVSAGILIYSGLVELLARDFLFDPCRTKRRSKLLFMPTPNRPDVDSLLHGDLHTVFWTGWLRKKSNLDSDQIGLKMISGDDT</sequence>
<dbReference type="PANTHER" id="PTHR11040:SF32">
    <property type="entry name" value="ZINC-REGULATED TRANSPORTER 1"/>
    <property type="match status" value="1"/>
</dbReference>
<evidence type="ECO:0000313" key="10">
    <source>
        <dbReference type="Proteomes" id="UP000000724"/>
    </source>
</evidence>
<keyword evidence="7 8" id="KW-0472">Membrane</keyword>
<comment type="caution">
    <text evidence="8">Lacks conserved residue(s) required for the propagation of feature annotation.</text>
</comment>
<dbReference type="Pfam" id="PF02535">
    <property type="entry name" value="Zip"/>
    <property type="match status" value="1"/>
</dbReference>
<keyword evidence="5 8" id="KW-1133">Transmembrane helix</keyword>
<dbReference type="AlphaFoldDB" id="B6HE65"/>
<dbReference type="VEuPathDB" id="FungiDB:PCH_Pc20g15760"/>
<evidence type="ECO:0000256" key="4">
    <source>
        <dbReference type="ARBA" id="ARBA00022692"/>
    </source>
</evidence>
<keyword evidence="4 8" id="KW-0812">Transmembrane</keyword>
<evidence type="ECO:0000256" key="3">
    <source>
        <dbReference type="ARBA" id="ARBA00022448"/>
    </source>
</evidence>
<keyword evidence="3 8" id="KW-0813">Transport</keyword>
<comment type="similarity">
    <text evidence="2 8">Belongs to the ZIP transporter (TC 2.A.5) family.</text>
</comment>
<organism evidence="9 10">
    <name type="scientific">Penicillium rubens (strain ATCC 28089 / DSM 1075 / NRRL 1951 / Wisconsin 54-1255)</name>
    <name type="common">Penicillium chrysogenum</name>
    <dbReference type="NCBI Taxonomy" id="500485"/>
    <lineage>
        <taxon>Eukaryota</taxon>
        <taxon>Fungi</taxon>
        <taxon>Dikarya</taxon>
        <taxon>Ascomycota</taxon>
        <taxon>Pezizomycotina</taxon>
        <taxon>Eurotiomycetes</taxon>
        <taxon>Eurotiomycetidae</taxon>
        <taxon>Eurotiales</taxon>
        <taxon>Aspergillaceae</taxon>
        <taxon>Penicillium</taxon>
        <taxon>Penicillium chrysogenum species complex</taxon>
    </lineage>
</organism>
<dbReference type="eggNOG" id="KOG1558">
    <property type="taxonomic scope" value="Eukaryota"/>
</dbReference>
<proteinExistence type="inferred from homology"/>
<evidence type="ECO:0000256" key="5">
    <source>
        <dbReference type="ARBA" id="ARBA00022989"/>
    </source>
</evidence>
<evidence type="ECO:0000313" key="9">
    <source>
        <dbReference type="EMBL" id="CAP86905.1"/>
    </source>
</evidence>
<keyword evidence="6 8" id="KW-0406">Ion transport</keyword>
<feature type="transmembrane region" description="Helical" evidence="8">
    <location>
        <begin position="45"/>
        <end position="64"/>
    </location>
</feature>
<dbReference type="BioCyc" id="PCHR:PC20G15760-MONOMER"/>
<dbReference type="STRING" id="500485.B6HE65"/>
<feature type="transmembrane region" description="Helical" evidence="8">
    <location>
        <begin position="76"/>
        <end position="97"/>
    </location>
</feature>
<feature type="transmembrane region" description="Helical" evidence="8">
    <location>
        <begin position="264"/>
        <end position="287"/>
    </location>
</feature>
<feature type="transmembrane region" description="Helical" evidence="8">
    <location>
        <begin position="299"/>
        <end position="323"/>
    </location>
</feature>
<feature type="transmembrane region" description="Helical" evidence="8">
    <location>
        <begin position="117"/>
        <end position="141"/>
    </location>
</feature>
<evidence type="ECO:0000256" key="6">
    <source>
        <dbReference type="ARBA" id="ARBA00023065"/>
    </source>
</evidence>
<dbReference type="EMBL" id="AM920435">
    <property type="protein sequence ID" value="CAP86905.1"/>
    <property type="molecule type" value="Genomic_DNA"/>
</dbReference>
<dbReference type="GO" id="GO:0071578">
    <property type="term" value="P:zinc ion import across plasma membrane"/>
    <property type="evidence" value="ECO:0007669"/>
    <property type="project" value="TreeGrafter"/>
</dbReference>
<reference evidence="9 10" key="1">
    <citation type="journal article" date="2008" name="Nat. Biotechnol.">
        <title>Genome sequencing and analysis of the filamentous fungus Penicillium chrysogenum.</title>
        <authorList>
            <person name="van den Berg M.A."/>
            <person name="Albang R."/>
            <person name="Albermann K."/>
            <person name="Badger J.H."/>
            <person name="Daran J.-M."/>
            <person name="Driessen A.J.M."/>
            <person name="Garcia-Estrada C."/>
            <person name="Fedorova N.D."/>
            <person name="Harris D.M."/>
            <person name="Heijne W.H.M."/>
            <person name="Joardar V.S."/>
            <person name="Kiel J.A.K.W."/>
            <person name="Kovalchuk A."/>
            <person name="Martin J.F."/>
            <person name="Nierman W.C."/>
            <person name="Nijland J.G."/>
            <person name="Pronk J.T."/>
            <person name="Roubos J.A."/>
            <person name="van der Klei I.J."/>
            <person name="van Peij N.N.M.E."/>
            <person name="Veenhuis M."/>
            <person name="von Doehren H."/>
            <person name="Wagner C."/>
            <person name="Wortman J.R."/>
            <person name="Bovenberg R.A.L."/>
        </authorList>
    </citation>
    <scope>NUCLEOTIDE SEQUENCE [LARGE SCALE GENOMIC DNA]</scope>
    <source>
        <strain evidence="10">ATCC 28089 / DSM 1075 / NRRL 1951 / Wisconsin 54-1255</strain>
    </source>
</reference>
<evidence type="ECO:0000256" key="8">
    <source>
        <dbReference type="RuleBase" id="RU362088"/>
    </source>
</evidence>
<evidence type="ECO:0000256" key="1">
    <source>
        <dbReference type="ARBA" id="ARBA00004141"/>
    </source>
</evidence>
<protein>
    <submittedName>
        <fullName evidence="9">Pc20g15760 protein</fullName>
    </submittedName>
</protein>
<dbReference type="GO" id="GO:0005886">
    <property type="term" value="C:plasma membrane"/>
    <property type="evidence" value="ECO:0007669"/>
    <property type="project" value="TreeGrafter"/>
</dbReference>
<dbReference type="InterPro" id="IPR004698">
    <property type="entry name" value="Zn/Fe_permease_fun/pln"/>
</dbReference>
<dbReference type="NCBIfam" id="TIGR00820">
    <property type="entry name" value="zip"/>
    <property type="match status" value="1"/>
</dbReference>
<dbReference type="Proteomes" id="UP000000724">
    <property type="component" value="Contig Pc00c20"/>
</dbReference>
<accession>B6HE65</accession>
<dbReference type="OrthoDB" id="448280at2759"/>
<dbReference type="HOGENOM" id="CLU_027089_0_2_1"/>
<evidence type="ECO:0000256" key="2">
    <source>
        <dbReference type="ARBA" id="ARBA00006939"/>
    </source>
</evidence>
<name>B6HE65_PENRW</name>
<comment type="subcellular location">
    <subcellularLocation>
        <location evidence="1 8">Membrane</location>
        <topology evidence="1 8">Multi-pass membrane protein</topology>
    </subcellularLocation>
</comment>
<gene>
    <name evidence="9" type="ORF">Pc20g15760</name>
    <name evidence="9" type="ORF">PCH_Pc20g15760</name>
</gene>
<dbReference type="OMA" id="DCTSHDD"/>
<feature type="transmembrane region" description="Helical" evidence="8">
    <location>
        <begin position="204"/>
        <end position="227"/>
    </location>
</feature>